<organism evidence="3 4">
    <name type="scientific">Dactylosporangium darangshiense</name>
    <dbReference type="NCBI Taxonomy" id="579108"/>
    <lineage>
        <taxon>Bacteria</taxon>
        <taxon>Bacillati</taxon>
        <taxon>Actinomycetota</taxon>
        <taxon>Actinomycetes</taxon>
        <taxon>Micromonosporales</taxon>
        <taxon>Micromonosporaceae</taxon>
        <taxon>Dactylosporangium</taxon>
    </lineage>
</organism>
<evidence type="ECO:0000256" key="1">
    <source>
        <dbReference type="SAM" id="MobiDB-lite"/>
    </source>
</evidence>
<evidence type="ECO:0000313" key="4">
    <source>
        <dbReference type="Proteomes" id="UP001500620"/>
    </source>
</evidence>
<dbReference type="Proteomes" id="UP001500620">
    <property type="component" value="Unassembled WGS sequence"/>
</dbReference>
<gene>
    <name evidence="3" type="ORF">GCM10022255_000050</name>
</gene>
<evidence type="ECO:0000256" key="2">
    <source>
        <dbReference type="SAM" id="Phobius"/>
    </source>
</evidence>
<dbReference type="EMBL" id="BAABAT010000001">
    <property type="protein sequence ID" value="GAA4242967.1"/>
    <property type="molecule type" value="Genomic_DNA"/>
</dbReference>
<feature type="transmembrane region" description="Helical" evidence="2">
    <location>
        <begin position="125"/>
        <end position="143"/>
    </location>
</feature>
<feature type="region of interest" description="Disordered" evidence="1">
    <location>
        <begin position="261"/>
        <end position="285"/>
    </location>
</feature>
<feature type="transmembrane region" description="Helical" evidence="2">
    <location>
        <begin position="20"/>
        <end position="42"/>
    </location>
</feature>
<sequence length="285" mass="30259">MQLALSCVPPTFNIAATSAAYAQMAGLLSGFAFTALVMLLKPTRSRRRRPEDQLPVALFAAFVALLLSTLTYSLLAGEDVVGARARTATEELVDGLPFGLAFIMLLHGLTFLLDSGGAGRALVRAVHVITVLVLPALTMLYLVNAVPDMESARAQLAGGCPSTSMYTFGLILTALTIAVLGAMLVARSRWPRFRDWTPRRPDAAPFLVLVVCIASAVCAGFLASRSPNFLFPSAGLATFLELAWLLLTGIGTVLIASWPPPKAPDPPTGRIGRHRSRTRAASTAN</sequence>
<keyword evidence="2" id="KW-0812">Transmembrane</keyword>
<keyword evidence="2" id="KW-1133">Transmembrane helix</keyword>
<feature type="transmembrane region" description="Helical" evidence="2">
    <location>
        <begin position="54"/>
        <end position="75"/>
    </location>
</feature>
<accession>A0ABP8CSR7</accession>
<comment type="caution">
    <text evidence="3">The sequence shown here is derived from an EMBL/GenBank/DDBJ whole genome shotgun (WGS) entry which is preliminary data.</text>
</comment>
<feature type="transmembrane region" description="Helical" evidence="2">
    <location>
        <begin position="95"/>
        <end position="113"/>
    </location>
</feature>
<evidence type="ECO:0000313" key="3">
    <source>
        <dbReference type="EMBL" id="GAA4242967.1"/>
    </source>
</evidence>
<proteinExistence type="predicted"/>
<feature type="transmembrane region" description="Helical" evidence="2">
    <location>
        <begin position="229"/>
        <end position="256"/>
    </location>
</feature>
<feature type="transmembrane region" description="Helical" evidence="2">
    <location>
        <begin position="163"/>
        <end position="185"/>
    </location>
</feature>
<keyword evidence="4" id="KW-1185">Reference proteome</keyword>
<feature type="transmembrane region" description="Helical" evidence="2">
    <location>
        <begin position="206"/>
        <end position="223"/>
    </location>
</feature>
<dbReference type="RefSeq" id="WP_345119790.1">
    <property type="nucleotide sequence ID" value="NZ_BAABAT010000001.1"/>
</dbReference>
<evidence type="ECO:0008006" key="5">
    <source>
        <dbReference type="Google" id="ProtNLM"/>
    </source>
</evidence>
<protein>
    <recommendedName>
        <fullName evidence="5">DUF998 domain-containing protein</fullName>
    </recommendedName>
</protein>
<reference evidence="4" key="1">
    <citation type="journal article" date="2019" name="Int. J. Syst. Evol. Microbiol.">
        <title>The Global Catalogue of Microorganisms (GCM) 10K type strain sequencing project: providing services to taxonomists for standard genome sequencing and annotation.</title>
        <authorList>
            <consortium name="The Broad Institute Genomics Platform"/>
            <consortium name="The Broad Institute Genome Sequencing Center for Infectious Disease"/>
            <person name="Wu L."/>
            <person name="Ma J."/>
        </authorList>
    </citation>
    <scope>NUCLEOTIDE SEQUENCE [LARGE SCALE GENOMIC DNA]</scope>
    <source>
        <strain evidence="4">JCM 17441</strain>
    </source>
</reference>
<keyword evidence="2" id="KW-0472">Membrane</keyword>
<name>A0ABP8CSR7_9ACTN</name>